<dbReference type="InterPro" id="IPR044922">
    <property type="entry name" value="DUF2063_N_sf"/>
</dbReference>
<dbReference type="EMBL" id="JAVRFI010000005">
    <property type="protein sequence ID" value="MDT0449691.1"/>
    <property type="molecule type" value="Genomic_DNA"/>
</dbReference>
<accession>A0ABU2SL36</accession>
<evidence type="ECO:0000259" key="1">
    <source>
        <dbReference type="Pfam" id="PF09836"/>
    </source>
</evidence>
<sequence>MADVPRSLDAIQQWMQTALLAPGGAAHVEEVITASGRMSAEERFRVYYRGYRLRLLGCMRGQYPAMVHLLGRELFDGFAMEYLDAHPSRSPTLDDLGAGFPGHLARTRPDATAGDAPPESWVDLLIDLARFERDFAATFDTPDADTDTGSCTRFFEARFPVHRYAAAVRRGEEPEPPEAEAVRLSLTRRDGTVVVHDLTAHRPSQAG</sequence>
<dbReference type="Proteomes" id="UP001180531">
    <property type="component" value="Unassembled WGS sequence"/>
</dbReference>
<name>A0ABU2SL36_9ACTN</name>
<keyword evidence="3" id="KW-1185">Reference proteome</keyword>
<gene>
    <name evidence="2" type="ORF">RM609_11490</name>
</gene>
<dbReference type="Pfam" id="PF09836">
    <property type="entry name" value="DUF2063"/>
    <property type="match status" value="1"/>
</dbReference>
<proteinExistence type="predicted"/>
<reference evidence="2" key="1">
    <citation type="submission" date="2024-05" db="EMBL/GenBank/DDBJ databases">
        <title>30 novel species of actinomycetes from the DSMZ collection.</title>
        <authorList>
            <person name="Nouioui I."/>
        </authorList>
    </citation>
    <scope>NUCLEOTIDE SEQUENCE</scope>
    <source>
        <strain evidence="2">DSM 40473</strain>
    </source>
</reference>
<organism evidence="2 3">
    <name type="scientific">Streptomyces hesseae</name>
    <dbReference type="NCBI Taxonomy" id="3075519"/>
    <lineage>
        <taxon>Bacteria</taxon>
        <taxon>Bacillati</taxon>
        <taxon>Actinomycetota</taxon>
        <taxon>Actinomycetes</taxon>
        <taxon>Kitasatosporales</taxon>
        <taxon>Streptomycetaceae</taxon>
        <taxon>Streptomyces</taxon>
    </lineage>
</organism>
<dbReference type="RefSeq" id="WP_311610154.1">
    <property type="nucleotide sequence ID" value="NZ_JAVRFI010000005.1"/>
</dbReference>
<dbReference type="GO" id="GO:0003677">
    <property type="term" value="F:DNA binding"/>
    <property type="evidence" value="ECO:0007669"/>
    <property type="project" value="UniProtKB-KW"/>
</dbReference>
<dbReference type="InterPro" id="IPR018640">
    <property type="entry name" value="DUF2063"/>
</dbReference>
<keyword evidence="2" id="KW-0238">DNA-binding</keyword>
<evidence type="ECO:0000313" key="2">
    <source>
        <dbReference type="EMBL" id="MDT0449691.1"/>
    </source>
</evidence>
<protein>
    <submittedName>
        <fullName evidence="2">DNA-binding domain-containing protein</fullName>
    </submittedName>
</protein>
<feature type="domain" description="Putative DNA-binding" evidence="1">
    <location>
        <begin position="11"/>
        <end position="104"/>
    </location>
</feature>
<evidence type="ECO:0000313" key="3">
    <source>
        <dbReference type="Proteomes" id="UP001180531"/>
    </source>
</evidence>
<comment type="caution">
    <text evidence="2">The sequence shown here is derived from an EMBL/GenBank/DDBJ whole genome shotgun (WGS) entry which is preliminary data.</text>
</comment>
<dbReference type="Gene3D" id="1.10.150.690">
    <property type="entry name" value="DUF2063"/>
    <property type="match status" value="1"/>
</dbReference>